<dbReference type="HOGENOM" id="CLU_012062_28_8_7"/>
<evidence type="ECO:0000313" key="3">
    <source>
        <dbReference type="EMBL" id="ABK17140.1"/>
    </source>
</evidence>
<dbReference type="eggNOG" id="COG0724">
    <property type="taxonomic scope" value="Bacteria"/>
</dbReference>
<dbReference type="SMART" id="SM00360">
    <property type="entry name" value="RRM"/>
    <property type="match status" value="1"/>
</dbReference>
<evidence type="ECO:0000259" key="2">
    <source>
        <dbReference type="PROSITE" id="PS50102"/>
    </source>
</evidence>
<protein>
    <submittedName>
        <fullName evidence="3">RNP-1 like RNA-binding protein</fullName>
    </submittedName>
</protein>
<dbReference type="InterPro" id="IPR012677">
    <property type="entry name" value="Nucleotide-bd_a/b_plait_sf"/>
</dbReference>
<keyword evidence="4" id="KW-1185">Reference proteome</keyword>
<dbReference type="SUPFAM" id="SSF54928">
    <property type="entry name" value="RNA-binding domain, RBD"/>
    <property type="match status" value="1"/>
</dbReference>
<dbReference type="PANTHER" id="PTHR15241">
    <property type="entry name" value="TRANSFORMER-2-RELATED"/>
    <property type="match status" value="1"/>
</dbReference>
<dbReference type="GO" id="GO:0003723">
    <property type="term" value="F:RNA binding"/>
    <property type="evidence" value="ECO:0007669"/>
    <property type="project" value="InterPro"/>
</dbReference>
<name>A0LI88_SYNFM</name>
<accession>A0LI88</accession>
<dbReference type="PANTHER" id="PTHR15241:SF304">
    <property type="entry name" value="RRM DOMAIN-CONTAINING PROTEIN"/>
    <property type="match status" value="1"/>
</dbReference>
<proteinExistence type="predicted"/>
<dbReference type="PROSITE" id="PS50102">
    <property type="entry name" value="RRM"/>
    <property type="match status" value="1"/>
</dbReference>
<dbReference type="STRING" id="335543.Sfum_1450"/>
<dbReference type="InParanoid" id="A0LI88"/>
<dbReference type="Gene3D" id="3.30.70.330">
    <property type="match status" value="1"/>
</dbReference>
<feature type="domain" description="RRM" evidence="2">
    <location>
        <begin position="10"/>
        <end position="88"/>
    </location>
</feature>
<dbReference type="InterPro" id="IPR000504">
    <property type="entry name" value="RRM_dom"/>
</dbReference>
<sequence>MNHKQRSAYASICVANMACNVTEDDLTALFPSSGKVPSANIVKEGHSGRSKKFGFVKMPSDSEADKAMKALNGKRLKDQPVEVSRAKLPANRSRRGPGYRRLRRFLANSR</sequence>
<gene>
    <name evidence="3" type="ordered locus">Sfum_1450</name>
</gene>
<reference evidence="3 4" key="1">
    <citation type="submission" date="2006-10" db="EMBL/GenBank/DDBJ databases">
        <title>Complete sequence of Syntrophobacter fumaroxidans MPOB.</title>
        <authorList>
            <consortium name="US DOE Joint Genome Institute"/>
            <person name="Copeland A."/>
            <person name="Lucas S."/>
            <person name="Lapidus A."/>
            <person name="Barry K."/>
            <person name="Detter J.C."/>
            <person name="Glavina del Rio T."/>
            <person name="Hammon N."/>
            <person name="Israni S."/>
            <person name="Pitluck S."/>
            <person name="Goltsman E.G."/>
            <person name="Martinez M."/>
            <person name="Schmutz J."/>
            <person name="Larimer F."/>
            <person name="Land M."/>
            <person name="Hauser L."/>
            <person name="Kyrpides N."/>
            <person name="Kim E."/>
            <person name="Boone D.R."/>
            <person name="Brockman F."/>
            <person name="Culley D."/>
            <person name="Ferry J."/>
            <person name="Gunsalus R."/>
            <person name="McInerney M.J."/>
            <person name="Morrison M."/>
            <person name="Plugge C."/>
            <person name="Rohlin L."/>
            <person name="Scholten J."/>
            <person name="Sieber J."/>
            <person name="Stams A.J.M."/>
            <person name="Worm P."/>
            <person name="Henstra A.M."/>
            <person name="Richardson P."/>
        </authorList>
    </citation>
    <scope>NUCLEOTIDE SEQUENCE [LARGE SCALE GENOMIC DNA]</scope>
    <source>
        <strain evidence="4">DSM 10017 / MPOB</strain>
    </source>
</reference>
<evidence type="ECO:0000313" key="4">
    <source>
        <dbReference type="Proteomes" id="UP000001784"/>
    </source>
</evidence>
<feature type="compositionally biased region" description="Basic residues" evidence="1">
    <location>
        <begin position="92"/>
        <end position="104"/>
    </location>
</feature>
<dbReference type="AlphaFoldDB" id="A0LI88"/>
<dbReference type="KEGG" id="sfu:Sfum_1450"/>
<dbReference type="EMBL" id="CP000478">
    <property type="protein sequence ID" value="ABK17140.1"/>
    <property type="molecule type" value="Genomic_DNA"/>
</dbReference>
<dbReference type="InterPro" id="IPR035979">
    <property type="entry name" value="RBD_domain_sf"/>
</dbReference>
<dbReference type="OrthoDB" id="9798855at2"/>
<dbReference type="Pfam" id="PF00076">
    <property type="entry name" value="RRM_1"/>
    <property type="match status" value="1"/>
</dbReference>
<evidence type="ECO:0000256" key="1">
    <source>
        <dbReference type="SAM" id="MobiDB-lite"/>
    </source>
</evidence>
<dbReference type="Proteomes" id="UP000001784">
    <property type="component" value="Chromosome"/>
</dbReference>
<feature type="region of interest" description="Disordered" evidence="1">
    <location>
        <begin position="72"/>
        <end position="110"/>
    </location>
</feature>
<organism evidence="3 4">
    <name type="scientific">Syntrophobacter fumaroxidans (strain DSM 10017 / MPOB)</name>
    <dbReference type="NCBI Taxonomy" id="335543"/>
    <lineage>
        <taxon>Bacteria</taxon>
        <taxon>Pseudomonadati</taxon>
        <taxon>Thermodesulfobacteriota</taxon>
        <taxon>Syntrophobacteria</taxon>
        <taxon>Syntrophobacterales</taxon>
        <taxon>Syntrophobacteraceae</taxon>
        <taxon>Syntrophobacter</taxon>
    </lineage>
</organism>